<comment type="caution">
    <text evidence="3">The sequence shown here is derived from an EMBL/GenBank/DDBJ whole genome shotgun (WGS) entry which is preliminary data.</text>
</comment>
<dbReference type="OrthoDB" id="10149894at2759"/>
<protein>
    <recommendedName>
        <fullName evidence="2">C2H2-type domain-containing protein</fullName>
    </recommendedName>
</protein>
<sequence>MPKKIFKLPVNLERDRLCNFYRPQLDKMVNVSLELKKNFYDFVIPSLAEPRIVKELSDLPRYFCLFQNCKSDGKSFASKQKYIQHLTIIHDQELPLGGSFISPNDKSTKPGGFWCSKCGHHYCRRDHLQHHFKSSVHCRDASILITNPLIQKEIEYESKLAIEYKTEPFPKSDKFEFKSLLAIEWKPVENKSIKRLTGEEEEESKKKILKIESKEMIENISKAESRMSDDDDDKELVNALLDYEKSFN</sequence>
<accession>A0A814H1Z5</accession>
<keyword evidence="1" id="KW-0863">Zinc-finger</keyword>
<evidence type="ECO:0000256" key="1">
    <source>
        <dbReference type="PROSITE-ProRule" id="PRU00042"/>
    </source>
</evidence>
<organism evidence="3 4">
    <name type="scientific">Brachionus calyciflorus</name>
    <dbReference type="NCBI Taxonomy" id="104777"/>
    <lineage>
        <taxon>Eukaryota</taxon>
        <taxon>Metazoa</taxon>
        <taxon>Spiralia</taxon>
        <taxon>Gnathifera</taxon>
        <taxon>Rotifera</taxon>
        <taxon>Eurotatoria</taxon>
        <taxon>Monogononta</taxon>
        <taxon>Pseudotrocha</taxon>
        <taxon>Ploima</taxon>
        <taxon>Brachionidae</taxon>
        <taxon>Brachionus</taxon>
    </lineage>
</organism>
<evidence type="ECO:0000313" key="4">
    <source>
        <dbReference type="Proteomes" id="UP000663879"/>
    </source>
</evidence>
<dbReference type="InterPro" id="IPR013087">
    <property type="entry name" value="Znf_C2H2_type"/>
</dbReference>
<gene>
    <name evidence="3" type="ORF">OXX778_LOCUS16581</name>
</gene>
<keyword evidence="1" id="KW-0479">Metal-binding</keyword>
<dbReference type="PROSITE" id="PS50157">
    <property type="entry name" value="ZINC_FINGER_C2H2_2"/>
    <property type="match status" value="1"/>
</dbReference>
<dbReference type="Proteomes" id="UP000663879">
    <property type="component" value="Unassembled WGS sequence"/>
</dbReference>
<dbReference type="EMBL" id="CAJNOC010003960">
    <property type="protein sequence ID" value="CAF1004499.1"/>
    <property type="molecule type" value="Genomic_DNA"/>
</dbReference>
<evidence type="ECO:0000259" key="2">
    <source>
        <dbReference type="PROSITE" id="PS50157"/>
    </source>
</evidence>
<evidence type="ECO:0000313" key="3">
    <source>
        <dbReference type="EMBL" id="CAF1004499.1"/>
    </source>
</evidence>
<keyword evidence="4" id="KW-1185">Reference proteome</keyword>
<reference evidence="3" key="1">
    <citation type="submission" date="2021-02" db="EMBL/GenBank/DDBJ databases">
        <authorList>
            <person name="Nowell W R."/>
        </authorList>
    </citation>
    <scope>NUCLEOTIDE SEQUENCE</scope>
    <source>
        <strain evidence="3">Ploen Becks lab</strain>
    </source>
</reference>
<dbReference type="Gene3D" id="3.30.160.60">
    <property type="entry name" value="Classic Zinc Finger"/>
    <property type="match status" value="1"/>
</dbReference>
<feature type="domain" description="C2H2-type" evidence="2">
    <location>
        <begin position="113"/>
        <end position="142"/>
    </location>
</feature>
<dbReference type="PROSITE" id="PS00028">
    <property type="entry name" value="ZINC_FINGER_C2H2_1"/>
    <property type="match status" value="1"/>
</dbReference>
<dbReference type="AlphaFoldDB" id="A0A814H1Z5"/>
<dbReference type="GO" id="GO:0008270">
    <property type="term" value="F:zinc ion binding"/>
    <property type="evidence" value="ECO:0007669"/>
    <property type="project" value="UniProtKB-KW"/>
</dbReference>
<name>A0A814H1Z5_9BILA</name>
<keyword evidence="1" id="KW-0862">Zinc</keyword>
<proteinExistence type="predicted"/>